<dbReference type="STRING" id="582680.RS86_03521"/>
<gene>
    <name evidence="2" type="primary">nfdA_8</name>
    <name evidence="2" type="ORF">RS86_03521</name>
</gene>
<dbReference type="InterPro" id="IPR011059">
    <property type="entry name" value="Metal-dep_hydrolase_composite"/>
</dbReference>
<evidence type="ECO:0000259" key="1">
    <source>
        <dbReference type="Pfam" id="PF07969"/>
    </source>
</evidence>
<dbReference type="EC" id="3.5.1.91" evidence="2"/>
<dbReference type="Gene3D" id="3.20.20.140">
    <property type="entry name" value="Metal-dependent hydrolases"/>
    <property type="match status" value="1"/>
</dbReference>
<dbReference type="InterPro" id="IPR013108">
    <property type="entry name" value="Amidohydro_3"/>
</dbReference>
<dbReference type="RefSeq" id="WP_045273525.1">
    <property type="nucleotide sequence ID" value="NZ_JYIX01000039.1"/>
</dbReference>
<proteinExistence type="predicted"/>
<dbReference type="PANTHER" id="PTHR22642">
    <property type="entry name" value="IMIDAZOLONEPROPIONASE"/>
    <property type="match status" value="1"/>
</dbReference>
<dbReference type="AlphaFoldDB" id="A0A0F0LE40"/>
<dbReference type="CDD" id="cd01300">
    <property type="entry name" value="YtcJ_like"/>
    <property type="match status" value="1"/>
</dbReference>
<dbReference type="SUPFAM" id="SSF51556">
    <property type="entry name" value="Metallo-dependent hydrolases"/>
    <property type="match status" value="1"/>
</dbReference>
<dbReference type="InterPro" id="IPR033932">
    <property type="entry name" value="YtcJ-like"/>
</dbReference>
<protein>
    <submittedName>
        <fullName evidence="2">N-substituted formamide deformylase</fullName>
        <ecNumber evidence="2">3.5.1.91</ecNumber>
    </submittedName>
</protein>
<name>A0A0F0LE40_9MICO</name>
<accession>A0A0F0LE40</accession>
<dbReference type="Proteomes" id="UP000033740">
    <property type="component" value="Unassembled WGS sequence"/>
</dbReference>
<comment type="caution">
    <text evidence="2">The sequence shown here is derived from an EMBL/GenBank/DDBJ whole genome shotgun (WGS) entry which is preliminary data.</text>
</comment>
<keyword evidence="2" id="KW-0378">Hydrolase</keyword>
<dbReference type="PANTHER" id="PTHR22642:SF20">
    <property type="entry name" value="AMIDOHYDROLASE 3 DOMAIN-CONTAINING PROTEIN"/>
    <property type="match status" value="1"/>
</dbReference>
<sequence>MTSHDTHTTHYRGGAIFTSDTDPWAQSLLVRDGRLVFVGDTVTADALAADTVIELDGALVIPGIVDAHTHLVGLGESLEQVDLHDASDLAEIQKRVSAAAAADPAAPRIQGRSWLFSSLGGKAPHREMIDAAVADRPVYLHANDNHSAWVNSAALAELGIDDETPDPLGGTIQRDADGHATGMLLENAVFAFLRERLDALTSDDDREAHFEAALRTYLDAGVTAAVDMALTEPDLRAILAVQERHGGWLPMHVAAHWAVYRTGTAEGDAAAVDRAIALHRAHTGPGLRISGIKLFVDGVIDSCTAAMHAPFADGSQPEALWDLPSLTAVVTRADAAGLQIAMHAIGDAASALALDALEAAVAANGPRAERRHRIEHLETVDHATPLRLARLGVIASMQPVHSDPAIQDNWRAMLGDDRVERGYPWAEFAEAGATLALGTDAPTAPFDPLPNLFIATTRRSAFDPALAANVPGNAMAIADAVRRATRDAAFACGWEGELGVLRAGAAADFVVLDGDPFRDGPEAFLTARVRTTVVRGVDHATAFASLPQGR</sequence>
<evidence type="ECO:0000313" key="2">
    <source>
        <dbReference type="EMBL" id="KJL31398.1"/>
    </source>
</evidence>
<dbReference type="Pfam" id="PF07969">
    <property type="entry name" value="Amidohydro_3"/>
    <property type="match status" value="1"/>
</dbReference>
<evidence type="ECO:0000313" key="3">
    <source>
        <dbReference type="Proteomes" id="UP000033740"/>
    </source>
</evidence>
<dbReference type="SUPFAM" id="SSF51338">
    <property type="entry name" value="Composite domain of metallo-dependent hydrolases"/>
    <property type="match status" value="1"/>
</dbReference>
<keyword evidence="3" id="KW-1185">Reference proteome</keyword>
<dbReference type="Gene3D" id="2.30.40.10">
    <property type="entry name" value="Urease, subunit C, domain 1"/>
    <property type="match status" value="1"/>
</dbReference>
<dbReference type="GO" id="GO:0016810">
    <property type="term" value="F:hydrolase activity, acting on carbon-nitrogen (but not peptide) bonds"/>
    <property type="evidence" value="ECO:0007669"/>
    <property type="project" value="InterPro"/>
</dbReference>
<dbReference type="InterPro" id="IPR032466">
    <property type="entry name" value="Metal_Hydrolase"/>
</dbReference>
<dbReference type="EMBL" id="JYIX01000039">
    <property type="protein sequence ID" value="KJL31398.1"/>
    <property type="molecule type" value="Genomic_DNA"/>
</dbReference>
<organism evidence="2 3">
    <name type="scientific">Microbacterium azadirachtae</name>
    <dbReference type="NCBI Taxonomy" id="582680"/>
    <lineage>
        <taxon>Bacteria</taxon>
        <taxon>Bacillati</taxon>
        <taxon>Actinomycetota</taxon>
        <taxon>Actinomycetes</taxon>
        <taxon>Micrococcales</taxon>
        <taxon>Microbacteriaceae</taxon>
        <taxon>Microbacterium</taxon>
    </lineage>
</organism>
<reference evidence="2 3" key="1">
    <citation type="submission" date="2015-02" db="EMBL/GenBank/DDBJ databases">
        <title>Draft genome sequences of ten Microbacterium spp. with emphasis on heavy metal contaminated environments.</title>
        <authorList>
            <person name="Corretto E."/>
        </authorList>
    </citation>
    <scope>NUCLEOTIDE SEQUENCE [LARGE SCALE GENOMIC DNA]</scope>
    <source>
        <strain evidence="2 3">ARN176</strain>
    </source>
</reference>
<dbReference type="PATRIC" id="fig|582680.6.peg.3605"/>
<feature type="domain" description="Amidohydrolase 3" evidence="1">
    <location>
        <begin position="52"/>
        <end position="536"/>
    </location>
</feature>
<dbReference type="Gene3D" id="3.10.310.70">
    <property type="match status" value="1"/>
</dbReference>